<sequence length="475" mass="54819">MVAIVILRHNENGNLYDQDGHLRNATGQKLDGQGNVIPDTDATGAAQPDKEERHLDEMEFKLEELLKDQQEMTENINQHLDFLCKELNGRLETLDTRVKMLYTQASQTAEAVRKQEALIKENAVEVERHMVDDILGNGFGEILEQEKMEEDAFLVESSMSVGSSYWCRPTPTTEHRLTSSLESRPTPSDKHRSTLLLGSDKIVQIQSHSDFAARHPHPPTRARVKLKEVDRQQHERIDRQQQERIDRQQHCCIDRREQPKAPEQEQSTLDETSLVEIDQRQWDGYKPSMEKQETIEGVQSEKRVKSRKVFIPKYLRREVNKVELDGFHKKVKRVPKDMSFEDAYYKYRLGNFFRESRETDKDIEMLFNKVRLSIMAIDTADLLGFKMEPSQDSFTFVDNSKANSAGMIKNVKGSLEYRVRCRGGSESFTKVRVLCDPELRDKGEASARAFINCINKMRKRDTETCSGASSHAHQD</sequence>
<evidence type="ECO:0000313" key="2">
    <source>
        <dbReference type="EMBL" id="KAF2609209.1"/>
    </source>
</evidence>
<dbReference type="Proteomes" id="UP000712281">
    <property type="component" value="Unassembled WGS sequence"/>
</dbReference>
<feature type="compositionally biased region" description="Basic residues" evidence="1">
    <location>
        <begin position="214"/>
        <end position="224"/>
    </location>
</feature>
<name>A0A8S9LTQ5_BRACR</name>
<proteinExistence type="predicted"/>
<dbReference type="AlphaFoldDB" id="A0A8S9LTQ5"/>
<dbReference type="EMBL" id="QGKW02000276">
    <property type="protein sequence ID" value="KAF2609209.1"/>
    <property type="molecule type" value="Genomic_DNA"/>
</dbReference>
<reference evidence="2" key="1">
    <citation type="submission" date="2019-12" db="EMBL/GenBank/DDBJ databases">
        <title>Genome sequencing and annotation of Brassica cretica.</title>
        <authorList>
            <person name="Studholme D.J."/>
            <person name="Sarris P.F."/>
        </authorList>
    </citation>
    <scope>NUCLEOTIDE SEQUENCE</scope>
    <source>
        <strain evidence="2">PFS-001/15</strain>
        <tissue evidence="2">Leaf</tissue>
    </source>
</reference>
<feature type="region of interest" description="Disordered" evidence="1">
    <location>
        <begin position="211"/>
        <end position="246"/>
    </location>
</feature>
<gene>
    <name evidence="2" type="ORF">F2Q68_00043108</name>
</gene>
<evidence type="ECO:0000313" key="3">
    <source>
        <dbReference type="Proteomes" id="UP000712281"/>
    </source>
</evidence>
<comment type="caution">
    <text evidence="2">The sequence shown here is derived from an EMBL/GenBank/DDBJ whole genome shotgun (WGS) entry which is preliminary data.</text>
</comment>
<feature type="compositionally biased region" description="Basic and acidic residues" evidence="1">
    <location>
        <begin position="225"/>
        <end position="246"/>
    </location>
</feature>
<organism evidence="2 3">
    <name type="scientific">Brassica cretica</name>
    <name type="common">Mustard</name>
    <dbReference type="NCBI Taxonomy" id="69181"/>
    <lineage>
        <taxon>Eukaryota</taxon>
        <taxon>Viridiplantae</taxon>
        <taxon>Streptophyta</taxon>
        <taxon>Embryophyta</taxon>
        <taxon>Tracheophyta</taxon>
        <taxon>Spermatophyta</taxon>
        <taxon>Magnoliopsida</taxon>
        <taxon>eudicotyledons</taxon>
        <taxon>Gunneridae</taxon>
        <taxon>Pentapetalae</taxon>
        <taxon>rosids</taxon>
        <taxon>malvids</taxon>
        <taxon>Brassicales</taxon>
        <taxon>Brassicaceae</taxon>
        <taxon>Brassiceae</taxon>
        <taxon>Brassica</taxon>
    </lineage>
</organism>
<feature type="region of interest" description="Disordered" evidence="1">
    <location>
        <begin position="169"/>
        <end position="192"/>
    </location>
</feature>
<evidence type="ECO:0000256" key="1">
    <source>
        <dbReference type="SAM" id="MobiDB-lite"/>
    </source>
</evidence>
<protein>
    <submittedName>
        <fullName evidence="2">Uncharacterized protein</fullName>
    </submittedName>
</protein>
<accession>A0A8S9LTQ5</accession>